<evidence type="ECO:0000256" key="4">
    <source>
        <dbReference type="ARBA" id="ARBA00022729"/>
    </source>
</evidence>
<name>A0A9D2Q8E4_9FIRM</name>
<dbReference type="GO" id="GO:0030313">
    <property type="term" value="C:cell envelope"/>
    <property type="evidence" value="ECO:0007669"/>
    <property type="project" value="UniProtKB-SubCell"/>
</dbReference>
<evidence type="ECO:0000313" key="7">
    <source>
        <dbReference type="Proteomes" id="UP000823902"/>
    </source>
</evidence>
<evidence type="ECO:0000256" key="3">
    <source>
        <dbReference type="ARBA" id="ARBA00022448"/>
    </source>
</evidence>
<gene>
    <name evidence="6" type="ORF">H9697_00125</name>
</gene>
<evidence type="ECO:0000256" key="5">
    <source>
        <dbReference type="SAM" id="MobiDB-lite"/>
    </source>
</evidence>
<reference evidence="6" key="1">
    <citation type="journal article" date="2021" name="PeerJ">
        <title>Extensive microbial diversity within the chicken gut microbiome revealed by metagenomics and culture.</title>
        <authorList>
            <person name="Gilroy R."/>
            <person name="Ravi A."/>
            <person name="Getino M."/>
            <person name="Pursley I."/>
            <person name="Horton D.L."/>
            <person name="Alikhan N.F."/>
            <person name="Baker D."/>
            <person name="Gharbi K."/>
            <person name="Hall N."/>
            <person name="Watson M."/>
            <person name="Adriaenssens E.M."/>
            <person name="Foster-Nyarko E."/>
            <person name="Jarju S."/>
            <person name="Secka A."/>
            <person name="Antonio M."/>
            <person name="Oren A."/>
            <person name="Chaudhuri R.R."/>
            <person name="La Ragione R."/>
            <person name="Hildebrand F."/>
            <person name="Pallen M.J."/>
        </authorList>
    </citation>
    <scope>NUCLEOTIDE SEQUENCE</scope>
    <source>
        <strain evidence="6">CHK196-7946</strain>
    </source>
</reference>
<evidence type="ECO:0000313" key="6">
    <source>
        <dbReference type="EMBL" id="HJC73352.1"/>
    </source>
</evidence>
<dbReference type="Proteomes" id="UP000823902">
    <property type="component" value="Unassembled WGS sequence"/>
</dbReference>
<dbReference type="Gene3D" id="3.40.190.10">
    <property type="entry name" value="Periplasmic binding protein-like II"/>
    <property type="match status" value="1"/>
</dbReference>
<dbReference type="InterPro" id="IPR050490">
    <property type="entry name" value="Bact_solute-bd_prot1"/>
</dbReference>
<dbReference type="PANTHER" id="PTHR43649:SF31">
    <property type="entry name" value="SN-GLYCEROL-3-PHOSPHATE-BINDING PERIPLASMIC PROTEIN UGPB"/>
    <property type="match status" value="1"/>
</dbReference>
<feature type="region of interest" description="Disordered" evidence="5">
    <location>
        <begin position="1"/>
        <end position="22"/>
    </location>
</feature>
<comment type="similarity">
    <text evidence="2">Belongs to the bacterial solute-binding protein 1 family.</text>
</comment>
<evidence type="ECO:0000256" key="2">
    <source>
        <dbReference type="ARBA" id="ARBA00008520"/>
    </source>
</evidence>
<proteinExistence type="inferred from homology"/>
<comment type="caution">
    <text evidence="6">The sequence shown here is derived from an EMBL/GenBank/DDBJ whole genome shotgun (WGS) entry which is preliminary data.</text>
</comment>
<protein>
    <submittedName>
        <fullName evidence="6">Sugar ABC transporter substrate-binding protein</fullName>
    </submittedName>
</protein>
<dbReference type="PANTHER" id="PTHR43649">
    <property type="entry name" value="ARABINOSE-BINDING PROTEIN-RELATED"/>
    <property type="match status" value="1"/>
</dbReference>
<sequence>MMTVMTAGCGSGNADDNGSGDDGQVTLTWQSYDSYDKYEKVVDAFEKENPDIKIEFEEVSDFATKILTEATAGDLPDLLNVNTGTTALLADAGALTEFDTEELKADEKYKFDDFWEAAQTYCTYDGGWYALPLDGGNYGWVYNVDMFEQCGIEVPEEGFTWDEFEDVCAVLSENKEELGIEYPTIFNDLSSSIDMMYPLITEAGGQYLNEDGTCGWNSGAAVEAFEWVQGLVDSGYIPPIEKLGDGYDALITKFNAGQIAMCRVALWNSTYLEETVNWKVMNAPRGNDGTQSEVLFLNGIGISNTCENYDAALKFVKYITSEEGLALYLADNTSPQIAVRRSQADLSVTMFDEDKDMRLFNEGLEYAGYIDLTKTFADQQTVIGQYFDEIWHNDADIQSTLDDMAEELNALLAE</sequence>
<dbReference type="InterPro" id="IPR006059">
    <property type="entry name" value="SBP"/>
</dbReference>
<dbReference type="Pfam" id="PF01547">
    <property type="entry name" value="SBP_bac_1"/>
    <property type="match status" value="1"/>
</dbReference>
<comment type="subcellular location">
    <subcellularLocation>
        <location evidence="1">Cell envelope</location>
    </subcellularLocation>
</comment>
<accession>A0A9D2Q8E4</accession>
<dbReference type="SUPFAM" id="SSF53850">
    <property type="entry name" value="Periplasmic binding protein-like II"/>
    <property type="match status" value="1"/>
</dbReference>
<dbReference type="CDD" id="cd13585">
    <property type="entry name" value="PBP2_TMBP_like"/>
    <property type="match status" value="1"/>
</dbReference>
<keyword evidence="4" id="KW-0732">Signal</keyword>
<reference evidence="6" key="2">
    <citation type="submission" date="2021-04" db="EMBL/GenBank/DDBJ databases">
        <authorList>
            <person name="Gilroy R."/>
        </authorList>
    </citation>
    <scope>NUCLEOTIDE SEQUENCE</scope>
    <source>
        <strain evidence="6">CHK196-7946</strain>
    </source>
</reference>
<dbReference type="EMBL" id="DWVY01000001">
    <property type="protein sequence ID" value="HJC73352.1"/>
    <property type="molecule type" value="Genomic_DNA"/>
</dbReference>
<evidence type="ECO:0000256" key="1">
    <source>
        <dbReference type="ARBA" id="ARBA00004196"/>
    </source>
</evidence>
<organism evidence="6 7">
    <name type="scientific">Candidatus Mediterraneibacter faecavium</name>
    <dbReference type="NCBI Taxonomy" id="2838668"/>
    <lineage>
        <taxon>Bacteria</taxon>
        <taxon>Bacillati</taxon>
        <taxon>Bacillota</taxon>
        <taxon>Clostridia</taxon>
        <taxon>Lachnospirales</taxon>
        <taxon>Lachnospiraceae</taxon>
        <taxon>Mediterraneibacter</taxon>
    </lineage>
</organism>
<keyword evidence="3" id="KW-0813">Transport</keyword>
<dbReference type="AlphaFoldDB" id="A0A9D2Q8E4"/>